<accession>A0A7G2CKH9</accession>
<feature type="compositionally biased region" description="Polar residues" evidence="1">
    <location>
        <begin position="117"/>
        <end position="129"/>
    </location>
</feature>
<sequence length="676" mass="74791">MQQEEEVEEEETTRKQQPPPHASTPPAPQALSSSRSASNINGSSSGQHGVAEEEKEVQVFAEKKNSRSQNNVNSIMNNNHLNSSVSIKEPAKAPGGILNSNTSLSKSQTKGAKASMKPSTNVSLGGNSRSGKKGFSTATGSTKGNYILQEDEYSEDDDDAPPTEEELLALAEELAETGEAPMEFQRLRKEYRRPCRHEEAPEGLCLNNNSHTNRMEKGSYSRFLLSQDYVDPSTNDRQRTFAGERNFCGTVPIQVDYKQNIHEKMRMTEDELADEEEGWSASSRGLSHRKRYSIHDNDGARLFTHTAQEVRNWGQSSKGQSTFLLSATSMKIEGADDDVPPQTLSHPHHNFGASSMKREAELLDDETYQELCRQRERRKRLPHHCKPIRKERDYVYYNSNSKGFYVPHDHAPTATMLNYNHLYDFGDGTRMGAGNNNSTKRAVPVVERDGTVKEYNDSRRNPTAQGPLAYHETTRGAAAYDPKYWGNTHRQNVMNASSAGGTATMSATRANKSREDIKNQSSSLSTAKALRVKDIHISQSKKNMRTIEDVMAQNPNQLKADMGELQKGNDTSTVDDTGIMGACKEGKLNWDSMPKTLQGAVEEASSKKEERNQLRGSTNSGNAANTGRATSATLPTIGGNASNNNNNGSGSAPYKVSRLNYKKEYTKESNPSAFVR</sequence>
<feature type="region of interest" description="Disordered" evidence="1">
    <location>
        <begin position="599"/>
        <end position="654"/>
    </location>
</feature>
<feature type="compositionally biased region" description="Polar residues" evidence="1">
    <location>
        <begin position="614"/>
        <end position="634"/>
    </location>
</feature>
<evidence type="ECO:0000313" key="2">
    <source>
        <dbReference type="EMBL" id="CAD2219587.1"/>
    </source>
</evidence>
<gene>
    <name evidence="2" type="ORF">ADEAN_000709600</name>
</gene>
<reference evidence="2 3" key="1">
    <citation type="submission" date="2020-08" db="EMBL/GenBank/DDBJ databases">
        <authorList>
            <person name="Newling K."/>
            <person name="Davey J."/>
            <person name="Forrester S."/>
        </authorList>
    </citation>
    <scope>NUCLEOTIDE SEQUENCE [LARGE SCALE GENOMIC DNA]</scope>
    <source>
        <strain evidence="3">Crithidia deanei Carvalho (ATCC PRA-265)</strain>
    </source>
</reference>
<evidence type="ECO:0000313" key="3">
    <source>
        <dbReference type="Proteomes" id="UP000515908"/>
    </source>
</evidence>
<keyword evidence="3" id="KW-1185">Reference proteome</keyword>
<dbReference type="AlphaFoldDB" id="A0A7G2CKH9"/>
<proteinExistence type="predicted"/>
<dbReference type="EMBL" id="LR877158">
    <property type="protein sequence ID" value="CAD2219587.1"/>
    <property type="molecule type" value="Genomic_DNA"/>
</dbReference>
<dbReference type="Proteomes" id="UP000515908">
    <property type="component" value="Chromosome 14"/>
</dbReference>
<name>A0A7G2CKH9_9TRYP</name>
<dbReference type="VEuPathDB" id="TriTrypDB:ADEAN_000709600"/>
<protein>
    <submittedName>
        <fullName evidence="2">Uncharacterized protein</fullName>
    </submittedName>
</protein>
<feature type="compositionally biased region" description="Pro residues" evidence="1">
    <location>
        <begin position="17"/>
        <end position="28"/>
    </location>
</feature>
<feature type="region of interest" description="Disordered" evidence="1">
    <location>
        <begin position="1"/>
        <end position="143"/>
    </location>
</feature>
<evidence type="ECO:0000256" key="1">
    <source>
        <dbReference type="SAM" id="MobiDB-lite"/>
    </source>
</evidence>
<organism evidence="2 3">
    <name type="scientific">Angomonas deanei</name>
    <dbReference type="NCBI Taxonomy" id="59799"/>
    <lineage>
        <taxon>Eukaryota</taxon>
        <taxon>Discoba</taxon>
        <taxon>Euglenozoa</taxon>
        <taxon>Kinetoplastea</taxon>
        <taxon>Metakinetoplastina</taxon>
        <taxon>Trypanosomatida</taxon>
        <taxon>Trypanosomatidae</taxon>
        <taxon>Strigomonadinae</taxon>
        <taxon>Angomonas</taxon>
    </lineage>
</organism>
<feature type="compositionally biased region" description="Low complexity" evidence="1">
    <location>
        <begin position="500"/>
        <end position="510"/>
    </location>
</feature>
<feature type="compositionally biased region" description="Low complexity" evidence="1">
    <location>
        <begin position="29"/>
        <end position="46"/>
    </location>
</feature>
<feature type="compositionally biased region" description="Acidic residues" evidence="1">
    <location>
        <begin position="1"/>
        <end position="11"/>
    </location>
</feature>
<feature type="compositionally biased region" description="Low complexity" evidence="1">
    <location>
        <begin position="638"/>
        <end position="652"/>
    </location>
</feature>
<feature type="compositionally biased region" description="Basic and acidic residues" evidence="1">
    <location>
        <begin position="604"/>
        <end position="613"/>
    </location>
</feature>
<feature type="compositionally biased region" description="Polar residues" evidence="1">
    <location>
        <begin position="98"/>
        <end position="110"/>
    </location>
</feature>
<feature type="compositionally biased region" description="Low complexity" evidence="1">
    <location>
        <begin position="68"/>
        <end position="84"/>
    </location>
</feature>
<feature type="region of interest" description="Disordered" evidence="1">
    <location>
        <begin position="500"/>
        <end position="525"/>
    </location>
</feature>